<protein>
    <submittedName>
        <fullName evidence="1">Uncharacterized protein</fullName>
    </submittedName>
</protein>
<keyword evidence="2" id="KW-1185">Reference proteome</keyword>
<evidence type="ECO:0000313" key="2">
    <source>
        <dbReference type="Proteomes" id="UP001162480"/>
    </source>
</evidence>
<accession>A0AA36EYH5</accession>
<organism evidence="1 2">
    <name type="scientific">Octopus vulgaris</name>
    <name type="common">Common octopus</name>
    <dbReference type="NCBI Taxonomy" id="6645"/>
    <lineage>
        <taxon>Eukaryota</taxon>
        <taxon>Metazoa</taxon>
        <taxon>Spiralia</taxon>
        <taxon>Lophotrochozoa</taxon>
        <taxon>Mollusca</taxon>
        <taxon>Cephalopoda</taxon>
        <taxon>Coleoidea</taxon>
        <taxon>Octopodiformes</taxon>
        <taxon>Octopoda</taxon>
        <taxon>Incirrata</taxon>
        <taxon>Octopodidae</taxon>
        <taxon>Octopus</taxon>
    </lineage>
</organism>
<sequence length="89" mass="10742">MSLFNTCDIPHNEFKVYVVFVEMLKGNTMLLMYKNSAFLPREKDIARYLIMEIREVNDNSYHMSNHNEVMSKMFIRHTTKQNRINRSEH</sequence>
<name>A0AA36EYH5_OCTVU</name>
<evidence type="ECO:0000313" key="1">
    <source>
        <dbReference type="EMBL" id="CAI9717802.1"/>
    </source>
</evidence>
<dbReference type="AlphaFoldDB" id="A0AA36EYH5"/>
<dbReference type="EMBL" id="OX597815">
    <property type="protein sequence ID" value="CAI9717802.1"/>
    <property type="molecule type" value="Genomic_DNA"/>
</dbReference>
<proteinExistence type="predicted"/>
<gene>
    <name evidence="1" type="ORF">OCTVUL_1B013904</name>
</gene>
<dbReference type="Proteomes" id="UP001162480">
    <property type="component" value="Chromosome 2"/>
</dbReference>
<reference evidence="1" key="1">
    <citation type="submission" date="2023-08" db="EMBL/GenBank/DDBJ databases">
        <authorList>
            <person name="Alioto T."/>
            <person name="Alioto T."/>
            <person name="Gomez Garrido J."/>
        </authorList>
    </citation>
    <scope>NUCLEOTIDE SEQUENCE</scope>
</reference>